<dbReference type="Proteomes" id="UP001056120">
    <property type="component" value="Linkage Group LG04"/>
</dbReference>
<reference evidence="1 2" key="2">
    <citation type="journal article" date="2022" name="Mol. Ecol. Resour.">
        <title>The genomes of chicory, endive, great burdock and yacon provide insights into Asteraceae paleo-polyploidization history and plant inulin production.</title>
        <authorList>
            <person name="Fan W."/>
            <person name="Wang S."/>
            <person name="Wang H."/>
            <person name="Wang A."/>
            <person name="Jiang F."/>
            <person name="Liu H."/>
            <person name="Zhao H."/>
            <person name="Xu D."/>
            <person name="Zhang Y."/>
        </authorList>
    </citation>
    <scope>NUCLEOTIDE SEQUENCE [LARGE SCALE GENOMIC DNA]</scope>
    <source>
        <strain evidence="2">cv. Yunnan</strain>
        <tissue evidence="1">Leaves</tissue>
    </source>
</reference>
<evidence type="ECO:0000313" key="1">
    <source>
        <dbReference type="EMBL" id="KAI3818689.1"/>
    </source>
</evidence>
<accession>A0ACB9JES9</accession>
<reference evidence="2" key="1">
    <citation type="journal article" date="2022" name="Mol. Ecol. Resour.">
        <title>The genomes of chicory, endive, great burdock and yacon provide insights into Asteraceae palaeo-polyploidization history and plant inulin production.</title>
        <authorList>
            <person name="Fan W."/>
            <person name="Wang S."/>
            <person name="Wang H."/>
            <person name="Wang A."/>
            <person name="Jiang F."/>
            <person name="Liu H."/>
            <person name="Zhao H."/>
            <person name="Xu D."/>
            <person name="Zhang Y."/>
        </authorList>
    </citation>
    <scope>NUCLEOTIDE SEQUENCE [LARGE SCALE GENOMIC DNA]</scope>
    <source>
        <strain evidence="2">cv. Yunnan</strain>
    </source>
</reference>
<name>A0ACB9JES9_9ASTR</name>
<keyword evidence="2" id="KW-1185">Reference proteome</keyword>
<evidence type="ECO:0000313" key="2">
    <source>
        <dbReference type="Proteomes" id="UP001056120"/>
    </source>
</evidence>
<sequence length="505" mass="57166">MLNSVFFFYTRKRFPFLYVGGQNGLFSSSGQMDLGRQSRSQSWSMEELYASATDGSRRSSGSEEEDDDALKRAVLEKLPTFDRLRTAFWVSYDIENQQRHVHKQIDIRDLGSNVQQQIIETLFKVAEVDNGRILRKLRDRFDRIGITLPTVEVRFENVTVKTNCYVGNRAIPTLTNTARNLAEMAFGFLGIGLSKRRNLAILSNVSGMIKPSRMTLLLGPPSSGKTTLLRTLAGRLDHGLMVEGKVKYNGLTLEELVPQRTSAYISQTDVHATAMEGVKTNIITDYIIKILGLETCRDTIVGNQMIRGISGGQKKRLTTGEMMVGSTKALFMDEISSGLDTSTTFQIVKCLQQIAHLTQTTIFMSLLQPSPETFNLFDDIILLSQGQIVYQGPIEHIANFFQSLGFICPERKGIADFLQEVISERDQEQYWGDKRKEYSYVSVSQFADHFKQFHVGQQLQNELLVPYNHTESQKSALVFKKYTVSKRSSSRHVLIKNGYLLKELL</sequence>
<proteinExistence type="predicted"/>
<dbReference type="EMBL" id="CM042021">
    <property type="protein sequence ID" value="KAI3818689.1"/>
    <property type="molecule type" value="Genomic_DNA"/>
</dbReference>
<protein>
    <submittedName>
        <fullName evidence="1">Uncharacterized protein</fullName>
    </submittedName>
</protein>
<gene>
    <name evidence="1" type="ORF">L1987_12504</name>
</gene>
<organism evidence="1 2">
    <name type="scientific">Smallanthus sonchifolius</name>
    <dbReference type="NCBI Taxonomy" id="185202"/>
    <lineage>
        <taxon>Eukaryota</taxon>
        <taxon>Viridiplantae</taxon>
        <taxon>Streptophyta</taxon>
        <taxon>Embryophyta</taxon>
        <taxon>Tracheophyta</taxon>
        <taxon>Spermatophyta</taxon>
        <taxon>Magnoliopsida</taxon>
        <taxon>eudicotyledons</taxon>
        <taxon>Gunneridae</taxon>
        <taxon>Pentapetalae</taxon>
        <taxon>asterids</taxon>
        <taxon>campanulids</taxon>
        <taxon>Asterales</taxon>
        <taxon>Asteraceae</taxon>
        <taxon>Asteroideae</taxon>
        <taxon>Heliantheae alliance</taxon>
        <taxon>Millerieae</taxon>
        <taxon>Smallanthus</taxon>
    </lineage>
</organism>
<comment type="caution">
    <text evidence="1">The sequence shown here is derived from an EMBL/GenBank/DDBJ whole genome shotgun (WGS) entry which is preliminary data.</text>
</comment>